<name>C0QAU5_DESAH</name>
<dbReference type="STRING" id="177437.HRM2_38200"/>
<dbReference type="eggNOG" id="COG2366">
    <property type="taxonomic scope" value="Bacteria"/>
</dbReference>
<reference evidence="1 2" key="1">
    <citation type="journal article" date="2009" name="Environ. Microbiol.">
        <title>Genome sequence of Desulfobacterium autotrophicum HRM2, a marine sulfate reducer oxidizing organic carbon completely to carbon dioxide.</title>
        <authorList>
            <person name="Strittmatter A.W."/>
            <person name="Liesegang H."/>
            <person name="Rabus R."/>
            <person name="Decker I."/>
            <person name="Amann J."/>
            <person name="Andres S."/>
            <person name="Henne A."/>
            <person name="Fricke W.F."/>
            <person name="Martinez-Arias R."/>
            <person name="Bartels D."/>
            <person name="Goesmann A."/>
            <person name="Krause L."/>
            <person name="Puehler A."/>
            <person name="Klenk H.P."/>
            <person name="Richter M."/>
            <person name="Schuler M."/>
            <person name="Gloeckner F.O."/>
            <person name="Meyerdierks A."/>
            <person name="Gottschalk G."/>
            <person name="Amann R."/>
        </authorList>
    </citation>
    <scope>NUCLEOTIDE SEQUENCE [LARGE SCALE GENOMIC DNA]</scope>
    <source>
        <strain evidence="2">ATCC 43914 / DSM 3382 / HRM2</strain>
    </source>
</reference>
<dbReference type="RefSeq" id="WP_015905624.1">
    <property type="nucleotide sequence ID" value="NC_012108.1"/>
</dbReference>
<dbReference type="Proteomes" id="UP000000442">
    <property type="component" value="Chromosome"/>
</dbReference>
<dbReference type="InterPro" id="IPR043147">
    <property type="entry name" value="Penicillin_amidase_A-knob"/>
</dbReference>
<dbReference type="HOGENOM" id="CLU_1649383_0_0_7"/>
<keyword evidence="2" id="KW-1185">Reference proteome</keyword>
<dbReference type="Gene3D" id="1.10.1400.10">
    <property type="match status" value="1"/>
</dbReference>
<gene>
    <name evidence="1" type="ordered locus">HRM2_38200</name>
</gene>
<dbReference type="EMBL" id="CP001087">
    <property type="protein sequence ID" value="ACN16878.1"/>
    <property type="molecule type" value="Genomic_DNA"/>
</dbReference>
<evidence type="ECO:0000313" key="2">
    <source>
        <dbReference type="Proteomes" id="UP000000442"/>
    </source>
</evidence>
<dbReference type="AlphaFoldDB" id="C0QAU5"/>
<organism evidence="1 2">
    <name type="scientific">Desulforapulum autotrophicum (strain ATCC 43914 / DSM 3382 / VKM B-1955 / HRM2)</name>
    <name type="common">Desulfobacterium autotrophicum</name>
    <dbReference type="NCBI Taxonomy" id="177437"/>
    <lineage>
        <taxon>Bacteria</taxon>
        <taxon>Pseudomonadati</taxon>
        <taxon>Thermodesulfobacteriota</taxon>
        <taxon>Desulfobacteria</taxon>
        <taxon>Desulfobacterales</taxon>
        <taxon>Desulfobacteraceae</taxon>
        <taxon>Desulforapulum</taxon>
    </lineage>
</organism>
<evidence type="ECO:0000313" key="1">
    <source>
        <dbReference type="EMBL" id="ACN16878.1"/>
    </source>
</evidence>
<sequence length="160" mass="17741">MIHEYLDSHDNLTFEEIRDLALNIAATDSIRSGGNPWFFVEDRFTAAVAENRTDERVAAMNLLDGWDGHFVNGGSDMWVSGVDRADAWMLTNAWIHEVARLTFEDELGQAIYEAQDITVLFNVFLHGLKGLNSGIGPLPHDCPGSNFLFGNPLFLGKSGL</sequence>
<proteinExistence type="predicted"/>
<accession>C0QAU5</accession>
<dbReference type="KEGG" id="dat:HRM2_38200"/>
<protein>
    <submittedName>
        <fullName evidence="1">Uncharacterized protein</fullName>
    </submittedName>
</protein>